<name>A0ABT1QZR2_9HYPH</name>
<reference evidence="2" key="1">
    <citation type="submission" date="2021-07" db="EMBL/GenBank/DDBJ databases">
        <title>Shinella sp. nov., a novel member of the genus Shinella from water.</title>
        <authorList>
            <person name="Deng Y."/>
        </authorList>
    </citation>
    <scope>NUCLEOTIDE SEQUENCE</scope>
    <source>
        <strain evidence="2">CPCC 100929</strain>
    </source>
</reference>
<dbReference type="Pfam" id="PF05145">
    <property type="entry name" value="AbrB"/>
    <property type="match status" value="1"/>
</dbReference>
<feature type="transmembrane region" description="Helical" evidence="1">
    <location>
        <begin position="255"/>
        <end position="283"/>
    </location>
</feature>
<accession>A0ABT1QZR2</accession>
<dbReference type="EMBL" id="WHSB02000001">
    <property type="protein sequence ID" value="MCQ4628398.1"/>
    <property type="molecule type" value="Genomic_DNA"/>
</dbReference>
<feature type="transmembrane region" description="Helical" evidence="1">
    <location>
        <begin position="204"/>
        <end position="223"/>
    </location>
</feature>
<evidence type="ECO:0000313" key="2">
    <source>
        <dbReference type="EMBL" id="MCQ4628398.1"/>
    </source>
</evidence>
<feature type="transmembrane region" description="Helical" evidence="1">
    <location>
        <begin position="148"/>
        <end position="168"/>
    </location>
</feature>
<feature type="transmembrane region" description="Helical" evidence="1">
    <location>
        <begin position="229"/>
        <end position="248"/>
    </location>
</feature>
<protein>
    <submittedName>
        <fullName evidence="2">AbrB family transcriptional regulator</fullName>
    </submittedName>
</protein>
<keyword evidence="1" id="KW-0472">Membrane</keyword>
<feature type="transmembrane region" description="Helical" evidence="1">
    <location>
        <begin position="303"/>
        <end position="336"/>
    </location>
</feature>
<dbReference type="PANTHER" id="PTHR38457:SF1">
    <property type="entry name" value="REGULATOR ABRB-RELATED"/>
    <property type="match status" value="1"/>
</dbReference>
<keyword evidence="1" id="KW-0812">Transmembrane</keyword>
<proteinExistence type="predicted"/>
<dbReference type="PIRSF" id="PIRSF038991">
    <property type="entry name" value="Protein_AbrB"/>
    <property type="match status" value="1"/>
</dbReference>
<feature type="transmembrane region" description="Helical" evidence="1">
    <location>
        <begin position="58"/>
        <end position="76"/>
    </location>
</feature>
<feature type="transmembrane region" description="Helical" evidence="1">
    <location>
        <begin position="31"/>
        <end position="51"/>
    </location>
</feature>
<dbReference type="PANTHER" id="PTHR38457">
    <property type="entry name" value="REGULATOR ABRB-RELATED"/>
    <property type="match status" value="1"/>
</dbReference>
<comment type="caution">
    <text evidence="2">The sequence shown here is derived from an EMBL/GenBank/DDBJ whole genome shotgun (WGS) entry which is preliminary data.</text>
</comment>
<dbReference type="InterPro" id="IPR007820">
    <property type="entry name" value="AbrB_fam"/>
</dbReference>
<sequence>MVAQLLKFLLAVGIGAAGGMAFSLIGTPLPFMLGAMTATTIASFCKLPLAMPKLARNCLATVLGVMFGSVLDVSGIPTGSALVVLALLVVLYLASMVGLGWLFFRRAGFDSVTSYFAAVPGNLSEIVVLAEDCGADVKKVVLVHSARLAVTVTAISLSLRYLLGLEVVALTPKPGLPPGWLDLAILVGCAIVGSLAGKLLRIPAPFLIGPLIASIIVHAIPLTQSAPPAAMVAGAQAVLGTFIGVRFAGVRLNEVFGTLAISLIWALSALLLVAAFAAGVSYLLGEAFDAMLLAFSPGGVAEVSALAVAAHISLGFVATIQIIRMSCLVVIGPIVVRRLFGSKVTH</sequence>
<keyword evidence="1" id="KW-1133">Transmembrane helix</keyword>
<feature type="transmembrane region" description="Helical" evidence="1">
    <location>
        <begin position="82"/>
        <end position="104"/>
    </location>
</feature>
<organism evidence="2 3">
    <name type="scientific">Shinella lacus</name>
    <dbReference type="NCBI Taxonomy" id="2654216"/>
    <lineage>
        <taxon>Bacteria</taxon>
        <taxon>Pseudomonadati</taxon>
        <taxon>Pseudomonadota</taxon>
        <taxon>Alphaproteobacteria</taxon>
        <taxon>Hyphomicrobiales</taxon>
        <taxon>Rhizobiaceae</taxon>
        <taxon>Shinella</taxon>
    </lineage>
</organism>
<dbReference type="Proteomes" id="UP000996601">
    <property type="component" value="Unassembled WGS sequence"/>
</dbReference>
<feature type="transmembrane region" description="Helical" evidence="1">
    <location>
        <begin position="180"/>
        <end position="197"/>
    </location>
</feature>
<evidence type="ECO:0000256" key="1">
    <source>
        <dbReference type="SAM" id="Phobius"/>
    </source>
</evidence>
<gene>
    <name evidence="2" type="ORF">GB927_000035</name>
</gene>
<evidence type="ECO:0000313" key="3">
    <source>
        <dbReference type="Proteomes" id="UP000996601"/>
    </source>
</evidence>
<keyword evidence="3" id="KW-1185">Reference proteome</keyword>
<dbReference type="RefSeq" id="WP_256114426.1">
    <property type="nucleotide sequence ID" value="NZ_WHSB02000001.1"/>
</dbReference>